<proteinExistence type="predicted"/>
<dbReference type="InterPro" id="IPR002344">
    <property type="entry name" value="Lupus_La"/>
</dbReference>
<feature type="compositionally biased region" description="Acidic residues" evidence="5">
    <location>
        <begin position="366"/>
        <end position="380"/>
    </location>
</feature>
<evidence type="ECO:0000256" key="3">
    <source>
        <dbReference type="ARBA" id="ARBA00023242"/>
    </source>
</evidence>
<dbReference type="GO" id="GO:0005634">
    <property type="term" value="C:nucleus"/>
    <property type="evidence" value="ECO:0007669"/>
    <property type="project" value="UniProtKB-SubCell"/>
</dbReference>
<dbReference type="InterPro" id="IPR036390">
    <property type="entry name" value="WH_DNA-bd_sf"/>
</dbReference>
<dbReference type="SMART" id="SM00715">
    <property type="entry name" value="LA"/>
    <property type="match status" value="1"/>
</dbReference>
<feature type="region of interest" description="Disordered" evidence="5">
    <location>
        <begin position="201"/>
        <end position="227"/>
    </location>
</feature>
<feature type="domain" description="XRRM" evidence="8">
    <location>
        <begin position="233"/>
        <end position="356"/>
    </location>
</feature>
<dbReference type="InterPro" id="IPR036388">
    <property type="entry name" value="WH-like_DNA-bd_sf"/>
</dbReference>
<dbReference type="Proteomes" id="UP001152320">
    <property type="component" value="Chromosome 23"/>
</dbReference>
<evidence type="ECO:0000259" key="7">
    <source>
        <dbReference type="PROSITE" id="PS50961"/>
    </source>
</evidence>
<dbReference type="GO" id="GO:0045727">
    <property type="term" value="P:positive regulation of translation"/>
    <property type="evidence" value="ECO:0007669"/>
    <property type="project" value="TreeGrafter"/>
</dbReference>
<dbReference type="InterPro" id="IPR045180">
    <property type="entry name" value="La_dom_prot"/>
</dbReference>
<dbReference type="Pfam" id="PF00076">
    <property type="entry name" value="RRM_1"/>
    <property type="match status" value="1"/>
</dbReference>
<evidence type="ECO:0000256" key="1">
    <source>
        <dbReference type="ARBA" id="ARBA00004123"/>
    </source>
</evidence>
<evidence type="ECO:0000256" key="5">
    <source>
        <dbReference type="SAM" id="MobiDB-lite"/>
    </source>
</evidence>
<dbReference type="PROSITE" id="PS50961">
    <property type="entry name" value="HTH_LA"/>
    <property type="match status" value="1"/>
</dbReference>
<dbReference type="GO" id="GO:0010494">
    <property type="term" value="C:cytoplasmic stress granule"/>
    <property type="evidence" value="ECO:0007669"/>
    <property type="project" value="TreeGrafter"/>
</dbReference>
<evidence type="ECO:0000259" key="6">
    <source>
        <dbReference type="PROSITE" id="PS50102"/>
    </source>
</evidence>
<dbReference type="GO" id="GO:0003729">
    <property type="term" value="F:mRNA binding"/>
    <property type="evidence" value="ECO:0007669"/>
    <property type="project" value="TreeGrafter"/>
</dbReference>
<dbReference type="CDD" id="cd12541">
    <property type="entry name" value="RRM2_La"/>
    <property type="match status" value="1"/>
</dbReference>
<keyword evidence="2 4" id="KW-0694">RNA-binding</keyword>
<dbReference type="CDD" id="cd08028">
    <property type="entry name" value="LARP_3"/>
    <property type="match status" value="1"/>
</dbReference>
<dbReference type="InterPro" id="IPR035979">
    <property type="entry name" value="RBD_domain_sf"/>
</dbReference>
<dbReference type="InterPro" id="IPR006630">
    <property type="entry name" value="La_HTH"/>
</dbReference>
<feature type="domain" description="RRM" evidence="6">
    <location>
        <begin position="117"/>
        <end position="192"/>
    </location>
</feature>
<dbReference type="EMBL" id="JAIZAY010000023">
    <property type="protein sequence ID" value="KAJ8019421.1"/>
    <property type="molecule type" value="Genomic_DNA"/>
</dbReference>
<feature type="compositionally biased region" description="Basic and acidic residues" evidence="5">
    <location>
        <begin position="381"/>
        <end position="403"/>
    </location>
</feature>
<protein>
    <submittedName>
        <fullName evidence="9">Lupus La protein-like</fullName>
    </submittedName>
</protein>
<dbReference type="AlphaFoldDB" id="A0A9Q0YDC5"/>
<evidence type="ECO:0000256" key="2">
    <source>
        <dbReference type="ARBA" id="ARBA00022884"/>
    </source>
</evidence>
<dbReference type="InterPro" id="IPR000504">
    <property type="entry name" value="RRM_dom"/>
</dbReference>
<accession>A0A9Q0YDC5</accession>
<evidence type="ECO:0000259" key="8">
    <source>
        <dbReference type="PROSITE" id="PS51939"/>
    </source>
</evidence>
<dbReference type="SMART" id="SM00360">
    <property type="entry name" value="RRM"/>
    <property type="match status" value="2"/>
</dbReference>
<dbReference type="SUPFAM" id="SSF54928">
    <property type="entry name" value="RNA-binding domain, RBD"/>
    <property type="match status" value="1"/>
</dbReference>
<dbReference type="InterPro" id="IPR014886">
    <property type="entry name" value="La_xRRM"/>
</dbReference>
<dbReference type="PANTHER" id="PTHR22792:SF166">
    <property type="entry name" value="LUPUS LA PROTEIN HOMOLOG"/>
    <property type="match status" value="1"/>
</dbReference>
<dbReference type="Gene3D" id="1.10.10.10">
    <property type="entry name" value="Winged helix-like DNA-binding domain superfamily/Winged helix DNA-binding domain"/>
    <property type="match status" value="1"/>
</dbReference>
<dbReference type="PRINTS" id="PR00302">
    <property type="entry name" value="LUPUSLA"/>
</dbReference>
<feature type="compositionally biased region" description="Basic and acidic residues" evidence="5">
    <location>
        <begin position="348"/>
        <end position="365"/>
    </location>
</feature>
<gene>
    <name evidence="9" type="ORF">HOLleu_41010</name>
</gene>
<sequence>MTEEDSKNSGDSSAEVTDLEKKIIRQIEYYFGNANLRRDRFLQLQLREDDGWVPLDIMVKFKRLAELSTDHDVLVTALSKSTSGLMEVHEDRKKIRRSPNKPLPEENAEYMLNLKARTVYCKGFPLDSKIDTIQPFLDQYGETEAIFMRRDKEKNFKGSVFATYKTKEDAQKFMDQESLKFGDEEMVRYFKSDYYKLKGEERKAQKDKNKQEKQERQQQKEQKEVEARTEYKEFDKGLLLHFTGASDQTSREDLKEVFGDYGTIAWVEFDRGQTEGVIRFTKGSQAQDVIDRVLGDHNDKLEIRGSALTMKVLEGEEEEEHWKEVFEQIARGRMKKQQGRRKKRKGGERRDSRNTRFEGKKTKFDDSDEDGNEEGEGDGEVAEKVETKEEDGGGDSGTKRPLEEGVSAEEPAAKQVKTESTD</sequence>
<dbReference type="InterPro" id="IPR012677">
    <property type="entry name" value="Nucleotide-bd_a/b_plait_sf"/>
</dbReference>
<evidence type="ECO:0000256" key="4">
    <source>
        <dbReference type="PROSITE-ProRule" id="PRU00332"/>
    </source>
</evidence>
<comment type="subcellular location">
    <subcellularLocation>
        <location evidence="1">Nucleus</location>
    </subcellularLocation>
</comment>
<keyword evidence="3" id="KW-0539">Nucleus</keyword>
<evidence type="ECO:0000313" key="10">
    <source>
        <dbReference type="Proteomes" id="UP001152320"/>
    </source>
</evidence>
<dbReference type="PROSITE" id="PS51939">
    <property type="entry name" value="XRRM"/>
    <property type="match status" value="1"/>
</dbReference>
<comment type="caution">
    <text evidence="9">The sequence shown here is derived from an EMBL/GenBank/DDBJ whole genome shotgun (WGS) entry which is preliminary data.</text>
</comment>
<dbReference type="Pfam" id="PF05383">
    <property type="entry name" value="La"/>
    <property type="match status" value="1"/>
</dbReference>
<feature type="region of interest" description="Disordered" evidence="5">
    <location>
        <begin position="328"/>
        <end position="422"/>
    </location>
</feature>
<dbReference type="GO" id="GO:1990904">
    <property type="term" value="C:ribonucleoprotein complex"/>
    <property type="evidence" value="ECO:0007669"/>
    <property type="project" value="UniProtKB-UniRule"/>
</dbReference>
<evidence type="ECO:0000313" key="9">
    <source>
        <dbReference type="EMBL" id="KAJ8019421.1"/>
    </source>
</evidence>
<dbReference type="SUPFAM" id="SSF46785">
    <property type="entry name" value="Winged helix' DNA-binding domain"/>
    <property type="match status" value="1"/>
</dbReference>
<dbReference type="Pfam" id="PF08777">
    <property type="entry name" value="RRM_3"/>
    <property type="match status" value="1"/>
</dbReference>
<feature type="domain" description="HTH La-type RNA-binding" evidence="7">
    <location>
        <begin position="13"/>
        <end position="105"/>
    </location>
</feature>
<dbReference type="OrthoDB" id="439993at2759"/>
<dbReference type="PROSITE" id="PS50102">
    <property type="entry name" value="RRM"/>
    <property type="match status" value="1"/>
</dbReference>
<dbReference type="PANTHER" id="PTHR22792">
    <property type="entry name" value="LUPUS LA PROTEIN-RELATED"/>
    <property type="match status" value="1"/>
</dbReference>
<keyword evidence="10" id="KW-1185">Reference proteome</keyword>
<reference evidence="9" key="1">
    <citation type="submission" date="2021-10" db="EMBL/GenBank/DDBJ databases">
        <title>Tropical sea cucumber genome reveals ecological adaptation and Cuvierian tubules defense mechanism.</title>
        <authorList>
            <person name="Chen T."/>
        </authorList>
    </citation>
    <scope>NUCLEOTIDE SEQUENCE</scope>
    <source>
        <strain evidence="9">Nanhai2018</strain>
        <tissue evidence="9">Muscle</tissue>
    </source>
</reference>
<dbReference type="Gene3D" id="3.30.70.330">
    <property type="match status" value="2"/>
</dbReference>
<name>A0A9Q0YDC5_HOLLE</name>
<dbReference type="CDD" id="cd12291">
    <property type="entry name" value="RRM1_La"/>
    <property type="match status" value="1"/>
</dbReference>
<organism evidence="9 10">
    <name type="scientific">Holothuria leucospilota</name>
    <name type="common">Black long sea cucumber</name>
    <name type="synonym">Mertensiothuria leucospilota</name>
    <dbReference type="NCBI Taxonomy" id="206669"/>
    <lineage>
        <taxon>Eukaryota</taxon>
        <taxon>Metazoa</taxon>
        <taxon>Echinodermata</taxon>
        <taxon>Eleutherozoa</taxon>
        <taxon>Echinozoa</taxon>
        <taxon>Holothuroidea</taxon>
        <taxon>Aspidochirotacea</taxon>
        <taxon>Aspidochirotida</taxon>
        <taxon>Holothuriidae</taxon>
        <taxon>Holothuria</taxon>
    </lineage>
</organism>
<feature type="compositionally biased region" description="Basic residues" evidence="5">
    <location>
        <begin position="332"/>
        <end position="347"/>
    </location>
</feature>
<dbReference type="GO" id="GO:0005829">
    <property type="term" value="C:cytosol"/>
    <property type="evidence" value="ECO:0007669"/>
    <property type="project" value="TreeGrafter"/>
</dbReference>
<dbReference type="GO" id="GO:0008033">
    <property type="term" value="P:tRNA processing"/>
    <property type="evidence" value="ECO:0007669"/>
    <property type="project" value="TreeGrafter"/>
</dbReference>